<dbReference type="Proteomes" id="UP000564806">
    <property type="component" value="Unassembled WGS sequence"/>
</dbReference>
<protein>
    <recommendedName>
        <fullName evidence="4">DUF4306 domain-containing protein</fullName>
    </recommendedName>
</protein>
<evidence type="ECO:0008006" key="4">
    <source>
        <dbReference type="Google" id="ProtNLM"/>
    </source>
</evidence>
<evidence type="ECO:0000313" key="3">
    <source>
        <dbReference type="Proteomes" id="UP000564806"/>
    </source>
</evidence>
<sequence length="93" mass="10948">MKRLRSTMLAIYSAILFIVGILRVPVTAHWGPKNQIDHQRFVALWELQATDKHQTIDNYYPIYELDIVRVIYTILIVSLLMYSIYLALSSRHK</sequence>
<proteinExistence type="predicted"/>
<dbReference type="AlphaFoldDB" id="A0A850EFH2"/>
<reference evidence="2" key="1">
    <citation type="submission" date="2020-06" db="EMBL/GenBank/DDBJ databases">
        <title>Paenibacillus sp. nov., isolated from soil.</title>
        <authorList>
            <person name="Seo Y.L."/>
        </authorList>
    </citation>
    <scope>NUCLEOTIDE SEQUENCE [LARGE SCALE GENOMIC DNA]</scope>
    <source>
        <strain evidence="2">JW14</strain>
    </source>
</reference>
<gene>
    <name evidence="2" type="ORF">HPT30_05940</name>
</gene>
<keyword evidence="1" id="KW-1133">Transmembrane helix</keyword>
<name>A0A850EFH2_9BACL</name>
<comment type="caution">
    <text evidence="2">The sequence shown here is derived from an EMBL/GenBank/DDBJ whole genome shotgun (WGS) entry which is preliminary data.</text>
</comment>
<accession>A0A850EFH2</accession>
<dbReference type="RefSeq" id="WP_175370513.1">
    <property type="nucleotide sequence ID" value="NZ_JABWCS010000194.1"/>
</dbReference>
<feature type="transmembrane region" description="Helical" evidence="1">
    <location>
        <begin position="67"/>
        <end position="88"/>
    </location>
</feature>
<dbReference type="EMBL" id="JABWCS010000194">
    <property type="protein sequence ID" value="NUU59895.1"/>
    <property type="molecule type" value="Genomic_DNA"/>
</dbReference>
<organism evidence="2 3">
    <name type="scientific">Paenibacillus agri</name>
    <dbReference type="NCBI Taxonomy" id="2744309"/>
    <lineage>
        <taxon>Bacteria</taxon>
        <taxon>Bacillati</taxon>
        <taxon>Bacillota</taxon>
        <taxon>Bacilli</taxon>
        <taxon>Bacillales</taxon>
        <taxon>Paenibacillaceae</taxon>
        <taxon>Paenibacillus</taxon>
    </lineage>
</organism>
<evidence type="ECO:0000313" key="2">
    <source>
        <dbReference type="EMBL" id="NUU59895.1"/>
    </source>
</evidence>
<keyword evidence="1" id="KW-0472">Membrane</keyword>
<keyword evidence="3" id="KW-1185">Reference proteome</keyword>
<feature type="transmembrane region" description="Helical" evidence="1">
    <location>
        <begin position="7"/>
        <end position="26"/>
    </location>
</feature>
<keyword evidence="1" id="KW-0812">Transmembrane</keyword>
<evidence type="ECO:0000256" key="1">
    <source>
        <dbReference type="SAM" id="Phobius"/>
    </source>
</evidence>